<dbReference type="NCBIfam" id="TIGR00256">
    <property type="entry name" value="D-aminoacyl-tRNA deacylase"/>
    <property type="match status" value="1"/>
</dbReference>
<name>G8QW37_SPHPG</name>
<evidence type="ECO:0000256" key="1">
    <source>
        <dbReference type="ARBA" id="ARBA00009673"/>
    </source>
</evidence>
<organism evidence="3 4">
    <name type="scientific">Sphaerochaeta pleomorpha (strain ATCC BAA-1885 / DSM 22778 / Grapes)</name>
    <dbReference type="NCBI Taxonomy" id="158190"/>
    <lineage>
        <taxon>Bacteria</taxon>
        <taxon>Pseudomonadati</taxon>
        <taxon>Spirochaetota</taxon>
        <taxon>Spirochaetia</taxon>
        <taxon>Spirochaetales</taxon>
        <taxon>Sphaerochaetaceae</taxon>
        <taxon>Sphaerochaeta</taxon>
    </lineage>
</organism>
<dbReference type="Proteomes" id="UP000005632">
    <property type="component" value="Chromosome"/>
</dbReference>
<keyword evidence="2" id="KW-0963">Cytoplasm</keyword>
<comment type="subunit">
    <text evidence="2">Homodimer.</text>
</comment>
<keyword evidence="2" id="KW-0378">Hydrolase</keyword>
<dbReference type="OrthoDB" id="9801395at2"/>
<dbReference type="EC" id="3.1.1.96" evidence="2"/>
<protein>
    <recommendedName>
        <fullName evidence="2">D-aminoacyl-tRNA deacylase</fullName>
        <shortName evidence="2">DTD</shortName>
        <ecNumber evidence="2">3.1.1.96</ecNumber>
    </recommendedName>
    <alternativeName>
        <fullName evidence="2">Gly-tRNA(Ala) deacylase</fullName>
        <ecNumber evidence="2">3.1.1.-</ecNumber>
    </alternativeName>
</protein>
<dbReference type="HOGENOM" id="CLU_076901_1_0_12"/>
<comment type="catalytic activity">
    <reaction evidence="2">
        <text>a D-aminoacyl-tRNA + H2O = a tRNA + a D-alpha-amino acid + H(+)</text>
        <dbReference type="Rhea" id="RHEA:13953"/>
        <dbReference type="Rhea" id="RHEA-COMP:10123"/>
        <dbReference type="Rhea" id="RHEA-COMP:10124"/>
        <dbReference type="ChEBI" id="CHEBI:15377"/>
        <dbReference type="ChEBI" id="CHEBI:15378"/>
        <dbReference type="ChEBI" id="CHEBI:59871"/>
        <dbReference type="ChEBI" id="CHEBI:78442"/>
        <dbReference type="ChEBI" id="CHEBI:79333"/>
        <dbReference type="EC" id="3.1.1.96"/>
    </reaction>
</comment>
<dbReference type="Pfam" id="PF02580">
    <property type="entry name" value="Tyr_Deacylase"/>
    <property type="match status" value="1"/>
</dbReference>
<dbReference type="PANTHER" id="PTHR10472:SF5">
    <property type="entry name" value="D-AMINOACYL-TRNA DEACYLASE 1"/>
    <property type="match status" value="1"/>
</dbReference>
<comment type="subcellular location">
    <subcellularLocation>
        <location evidence="2">Cytoplasm</location>
    </subcellularLocation>
</comment>
<dbReference type="KEGG" id="sgp:SpiGrapes_0422"/>
<reference evidence="3 4" key="1">
    <citation type="submission" date="2011-11" db="EMBL/GenBank/DDBJ databases">
        <title>Complete sequence of Spirochaeta sp. grapes.</title>
        <authorList>
            <consortium name="US DOE Joint Genome Institute"/>
            <person name="Lucas S."/>
            <person name="Han J."/>
            <person name="Lapidus A."/>
            <person name="Cheng J.-F."/>
            <person name="Goodwin L."/>
            <person name="Pitluck S."/>
            <person name="Peters L."/>
            <person name="Ovchinnikova G."/>
            <person name="Munk A.C."/>
            <person name="Detter J.C."/>
            <person name="Han C."/>
            <person name="Tapia R."/>
            <person name="Land M."/>
            <person name="Hauser L."/>
            <person name="Kyrpides N."/>
            <person name="Ivanova N."/>
            <person name="Pagani I."/>
            <person name="Ritalahtilisa K."/>
            <person name="Loeffler F."/>
            <person name="Woyke T."/>
        </authorList>
    </citation>
    <scope>NUCLEOTIDE SEQUENCE [LARGE SCALE GENOMIC DNA]</scope>
    <source>
        <strain evidence="4">ATCC BAA-1885 / DSM 22778 / Grapes</strain>
    </source>
</reference>
<dbReference type="GO" id="GO:0043908">
    <property type="term" value="F:Ser(Gly)-tRNA(Ala) hydrolase activity"/>
    <property type="evidence" value="ECO:0007669"/>
    <property type="project" value="UniProtKB-UniRule"/>
</dbReference>
<comment type="function">
    <text evidence="2">An aminoacyl-tRNA editing enzyme that deacylates mischarged D-aminoacyl-tRNAs. Also deacylates mischarged glycyl-tRNA(Ala), protecting cells against glycine mischarging by AlaRS. Acts via tRNA-based rather than protein-based catalysis; rejects L-amino acids rather than detecting D-amino acids in the active site. By recycling D-aminoacyl-tRNA to D-amino acids and free tRNA molecules, this enzyme counteracts the toxicity associated with the formation of D-aminoacyl-tRNA entities in vivo and helps enforce protein L-homochirality.</text>
</comment>
<dbReference type="PANTHER" id="PTHR10472">
    <property type="entry name" value="D-TYROSYL-TRNA TYR DEACYLASE"/>
    <property type="match status" value="1"/>
</dbReference>
<dbReference type="eggNOG" id="COG1490">
    <property type="taxonomic scope" value="Bacteria"/>
</dbReference>
<dbReference type="AlphaFoldDB" id="G8QW37"/>
<comment type="domain">
    <text evidence="2">A Gly-cisPro motif from one monomer fits into the active site of the other monomer to allow specific chiral rejection of L-amino acids.</text>
</comment>
<keyword evidence="2" id="KW-0694">RNA-binding</keyword>
<evidence type="ECO:0000313" key="3">
    <source>
        <dbReference type="EMBL" id="AEV28280.1"/>
    </source>
</evidence>
<dbReference type="GO" id="GO:0000049">
    <property type="term" value="F:tRNA binding"/>
    <property type="evidence" value="ECO:0007669"/>
    <property type="project" value="UniProtKB-UniRule"/>
</dbReference>
<evidence type="ECO:0000313" key="4">
    <source>
        <dbReference type="Proteomes" id="UP000005632"/>
    </source>
</evidence>
<dbReference type="HAMAP" id="MF_00518">
    <property type="entry name" value="Deacylase_Dtd"/>
    <property type="match status" value="1"/>
</dbReference>
<dbReference type="Gene3D" id="3.50.80.10">
    <property type="entry name" value="D-tyrosyl-tRNA(Tyr) deacylase"/>
    <property type="match status" value="1"/>
</dbReference>
<accession>G8QW37</accession>
<dbReference type="CDD" id="cd00563">
    <property type="entry name" value="Dtyr_deacylase"/>
    <property type="match status" value="1"/>
</dbReference>
<proteinExistence type="inferred from homology"/>
<dbReference type="STRING" id="158190.SpiGrapes_0422"/>
<dbReference type="InterPro" id="IPR003732">
    <property type="entry name" value="Daa-tRNA_deacyls_DTD"/>
</dbReference>
<evidence type="ECO:0000256" key="2">
    <source>
        <dbReference type="HAMAP-Rule" id="MF_00518"/>
    </source>
</evidence>
<dbReference type="InterPro" id="IPR023509">
    <property type="entry name" value="DTD-like_sf"/>
</dbReference>
<keyword evidence="4" id="KW-1185">Reference proteome</keyword>
<dbReference type="FunFam" id="3.50.80.10:FF:000001">
    <property type="entry name" value="D-aminoacyl-tRNA deacylase"/>
    <property type="match status" value="1"/>
</dbReference>
<dbReference type="GO" id="GO:0019478">
    <property type="term" value="P:D-amino acid catabolic process"/>
    <property type="evidence" value="ECO:0007669"/>
    <property type="project" value="UniProtKB-UniRule"/>
</dbReference>
<dbReference type="GO" id="GO:0106026">
    <property type="term" value="F:Gly-tRNA(Ala) deacylase activity"/>
    <property type="evidence" value="ECO:0007669"/>
    <property type="project" value="UniProtKB-UniRule"/>
</dbReference>
<dbReference type="GO" id="GO:0005737">
    <property type="term" value="C:cytoplasm"/>
    <property type="evidence" value="ECO:0007669"/>
    <property type="project" value="UniProtKB-SubCell"/>
</dbReference>
<comment type="similarity">
    <text evidence="1 2">Belongs to the DTD family.</text>
</comment>
<dbReference type="GO" id="GO:0051500">
    <property type="term" value="F:D-tyrosyl-tRNA(Tyr) deacylase activity"/>
    <property type="evidence" value="ECO:0007669"/>
    <property type="project" value="TreeGrafter"/>
</dbReference>
<keyword evidence="2" id="KW-0820">tRNA-binding</keyword>
<feature type="short sequence motif" description="Gly-cisPro motif, important for rejection of L-amino acids" evidence="2">
    <location>
        <begin position="137"/>
        <end position="138"/>
    </location>
</feature>
<sequence>MKSVIQRVSKASVTVDSHLVGSIEHGLLVYLGIEKGDTLEQLTWLCNKIGKLRMFTDENGKMNLSLADVKGEILVVSQFTLCANLRKGNRPSYDNAADPKDAEILYEKSLAILAGLGFPVSHGSFGAHMQVTYTNDGPVTMLLDA</sequence>
<comment type="catalytic activity">
    <reaction evidence="2">
        <text>glycyl-tRNA(Ala) + H2O = tRNA(Ala) + glycine + H(+)</text>
        <dbReference type="Rhea" id="RHEA:53744"/>
        <dbReference type="Rhea" id="RHEA-COMP:9657"/>
        <dbReference type="Rhea" id="RHEA-COMP:13640"/>
        <dbReference type="ChEBI" id="CHEBI:15377"/>
        <dbReference type="ChEBI" id="CHEBI:15378"/>
        <dbReference type="ChEBI" id="CHEBI:57305"/>
        <dbReference type="ChEBI" id="CHEBI:78442"/>
        <dbReference type="ChEBI" id="CHEBI:78522"/>
    </reaction>
</comment>
<dbReference type="RefSeq" id="WP_014269129.1">
    <property type="nucleotide sequence ID" value="NC_016633.1"/>
</dbReference>
<dbReference type="EC" id="3.1.1.-" evidence="2"/>
<dbReference type="EMBL" id="CP003155">
    <property type="protein sequence ID" value="AEV28280.1"/>
    <property type="molecule type" value="Genomic_DNA"/>
</dbReference>
<gene>
    <name evidence="2" type="primary">dtd</name>
    <name evidence="3" type="ordered locus">SpiGrapes_0422</name>
</gene>
<dbReference type="SUPFAM" id="SSF69500">
    <property type="entry name" value="DTD-like"/>
    <property type="match status" value="1"/>
</dbReference>